<keyword evidence="1" id="KW-0812">Transmembrane</keyword>
<keyword evidence="1" id="KW-1133">Transmembrane helix</keyword>
<reference evidence="3" key="1">
    <citation type="submission" date="2021-01" db="EMBL/GenBank/DDBJ databases">
        <title>Whole genome shotgun sequence of Actinoplanes capillaceus NBRC 16408.</title>
        <authorList>
            <person name="Komaki H."/>
            <person name="Tamura T."/>
        </authorList>
    </citation>
    <scope>NUCLEOTIDE SEQUENCE [LARGE SCALE GENOMIC DNA]</scope>
    <source>
        <strain evidence="3">NBRC 16408</strain>
    </source>
</reference>
<proteinExistence type="predicted"/>
<accession>A0ABQ3WAR6</accession>
<dbReference type="SUPFAM" id="SSF56219">
    <property type="entry name" value="DNase I-like"/>
    <property type="match status" value="1"/>
</dbReference>
<dbReference type="InterPro" id="IPR036691">
    <property type="entry name" value="Endo/exonu/phosph_ase_sf"/>
</dbReference>
<gene>
    <name evidence="3" type="ORF">Aca07nite_13670</name>
</gene>
<keyword evidence="3" id="KW-0255">Endonuclease</keyword>
<organism evidence="3">
    <name type="scientific">Actinoplanes campanulatus</name>
    <dbReference type="NCBI Taxonomy" id="113559"/>
    <lineage>
        <taxon>Bacteria</taxon>
        <taxon>Bacillati</taxon>
        <taxon>Actinomycetota</taxon>
        <taxon>Actinomycetes</taxon>
        <taxon>Micromonosporales</taxon>
        <taxon>Micromonosporaceae</taxon>
        <taxon>Actinoplanes</taxon>
    </lineage>
</organism>
<protein>
    <submittedName>
        <fullName evidence="3">Endonuclease</fullName>
    </submittedName>
</protein>
<comment type="caution">
    <text evidence="3">The sequence shown here is derived from an EMBL/GenBank/DDBJ whole genome shotgun (WGS) entry which is preliminary data.</text>
</comment>
<evidence type="ECO:0000256" key="1">
    <source>
        <dbReference type="SAM" id="Phobius"/>
    </source>
</evidence>
<feature type="domain" description="Endonuclease/exonuclease/phosphatase" evidence="2">
    <location>
        <begin position="146"/>
        <end position="353"/>
    </location>
</feature>
<dbReference type="Gene3D" id="3.60.10.10">
    <property type="entry name" value="Endonuclease/exonuclease/phosphatase"/>
    <property type="match status" value="1"/>
</dbReference>
<dbReference type="InterPro" id="IPR005135">
    <property type="entry name" value="Endo/exonuclease/phosphatase"/>
</dbReference>
<dbReference type="Pfam" id="PF03372">
    <property type="entry name" value="Exo_endo_phos"/>
    <property type="match status" value="1"/>
</dbReference>
<evidence type="ECO:0000259" key="2">
    <source>
        <dbReference type="Pfam" id="PF03372"/>
    </source>
</evidence>
<feature type="transmembrane region" description="Helical" evidence="1">
    <location>
        <begin position="82"/>
        <end position="101"/>
    </location>
</feature>
<keyword evidence="3" id="KW-0540">Nuclease</keyword>
<evidence type="ECO:0000313" key="3">
    <source>
        <dbReference type="EMBL" id="GID44092.1"/>
    </source>
</evidence>
<keyword evidence="3" id="KW-0378">Hydrolase</keyword>
<feature type="transmembrane region" description="Helical" evidence="1">
    <location>
        <begin position="108"/>
        <end position="130"/>
    </location>
</feature>
<dbReference type="EMBL" id="BOMF01000020">
    <property type="protein sequence ID" value="GID44092.1"/>
    <property type="molecule type" value="Genomic_DNA"/>
</dbReference>
<dbReference type="GO" id="GO:0004519">
    <property type="term" value="F:endonuclease activity"/>
    <property type="evidence" value="ECO:0007669"/>
    <property type="project" value="UniProtKB-KW"/>
</dbReference>
<keyword evidence="1" id="KW-0472">Membrane</keyword>
<feature type="transmembrane region" description="Helical" evidence="1">
    <location>
        <begin position="52"/>
        <end position="70"/>
    </location>
</feature>
<sequence>MVSRTPPRAAVVVDDVTWTALTAGRWRRADNVAAMTITDVPPAARPARRRRIVLTVLLWLSLIPAAVWLLGRTFGWEAGHWVMFLAFTPYVAVWTLIPLAASLIARRWAAGAVAALIAFGFALAVVPRALPDSDKGPESGVELRVMTANLLFSGADPEAVVKLVREQRVDVLAVQEFTERGQNALRVAGLEEILPHRQFAPEWGASGSGLYSRYPFAEQAAKRNTGGFQQAHAAVQVPGAGTIYVESVHPLAPSARDTIPGWSTDLREQVPAEGGLPKILMGDFNATLDHRVLRDLIGTGYRDAADAVGEGLVGSWGPYDGDPIPPVTIDHVLVDERIGVKDVQVYPVAESDHRAVIAWVTVPAA</sequence>
<name>A0ABQ3WAR6_9ACTN</name>